<keyword evidence="7 10" id="KW-0812">Transmembrane</keyword>
<evidence type="ECO:0000313" key="14">
    <source>
        <dbReference type="Proteomes" id="UP000690515"/>
    </source>
</evidence>
<evidence type="ECO:0000256" key="6">
    <source>
        <dbReference type="ARBA" id="ARBA00022505"/>
    </source>
</evidence>
<evidence type="ECO:0000256" key="4">
    <source>
        <dbReference type="ARBA" id="ARBA00022448"/>
    </source>
</evidence>
<keyword evidence="4 10" id="KW-0813">Transport</keyword>
<keyword evidence="14" id="KW-1185">Reference proteome</keyword>
<reference evidence="13 14" key="1">
    <citation type="submission" date="2021-04" db="EMBL/GenBank/DDBJ databases">
        <authorList>
            <person name="Pira H."/>
            <person name="Risdian C."/>
            <person name="Wink J."/>
        </authorList>
    </citation>
    <scope>NUCLEOTIDE SEQUENCE [LARGE SCALE GENOMIC DNA]</scope>
    <source>
        <strain evidence="13 14">WH53</strain>
    </source>
</reference>
<dbReference type="InterPro" id="IPR035906">
    <property type="entry name" value="MetI-like_sf"/>
</dbReference>
<comment type="function">
    <text evidence="1 11">Part of the binding-protein-dependent transport system for molybdenum; probably responsible for the translocation of the substrate across the membrane.</text>
</comment>
<feature type="transmembrane region" description="Helical" evidence="10">
    <location>
        <begin position="12"/>
        <end position="36"/>
    </location>
</feature>
<dbReference type="CDD" id="cd06261">
    <property type="entry name" value="TM_PBP2"/>
    <property type="match status" value="1"/>
</dbReference>
<dbReference type="PANTHER" id="PTHR30183:SF8">
    <property type="entry name" value="MOLYBDENUM TRANSPORT SYSTEM PERMEASE"/>
    <property type="match status" value="1"/>
</dbReference>
<organism evidence="13 14">
    <name type="scientific">Zooshikella harenae</name>
    <dbReference type="NCBI Taxonomy" id="2827238"/>
    <lineage>
        <taxon>Bacteria</taxon>
        <taxon>Pseudomonadati</taxon>
        <taxon>Pseudomonadota</taxon>
        <taxon>Gammaproteobacteria</taxon>
        <taxon>Oceanospirillales</taxon>
        <taxon>Zooshikellaceae</taxon>
        <taxon>Zooshikella</taxon>
    </lineage>
</organism>
<dbReference type="Pfam" id="PF00528">
    <property type="entry name" value="BPD_transp_1"/>
    <property type="match status" value="1"/>
</dbReference>
<proteinExistence type="inferred from homology"/>
<feature type="transmembrane region" description="Helical" evidence="10">
    <location>
        <begin position="193"/>
        <end position="215"/>
    </location>
</feature>
<keyword evidence="5" id="KW-1003">Cell membrane</keyword>
<evidence type="ECO:0000313" key="13">
    <source>
        <dbReference type="EMBL" id="MBU2711982.1"/>
    </source>
</evidence>
<dbReference type="EMBL" id="JAGSOY010000028">
    <property type="protein sequence ID" value="MBU2711982.1"/>
    <property type="molecule type" value="Genomic_DNA"/>
</dbReference>
<dbReference type="PROSITE" id="PS50928">
    <property type="entry name" value="ABC_TM1"/>
    <property type="match status" value="1"/>
</dbReference>
<evidence type="ECO:0000256" key="3">
    <source>
        <dbReference type="ARBA" id="ARBA00007069"/>
    </source>
</evidence>
<evidence type="ECO:0000256" key="11">
    <source>
        <dbReference type="RuleBase" id="RU365097"/>
    </source>
</evidence>
<keyword evidence="11" id="KW-0997">Cell inner membrane</keyword>
<dbReference type="Gene3D" id="1.10.3720.10">
    <property type="entry name" value="MetI-like"/>
    <property type="match status" value="1"/>
</dbReference>
<evidence type="ECO:0000256" key="7">
    <source>
        <dbReference type="ARBA" id="ARBA00022692"/>
    </source>
</evidence>
<evidence type="ECO:0000256" key="5">
    <source>
        <dbReference type="ARBA" id="ARBA00022475"/>
    </source>
</evidence>
<feature type="transmembrane region" description="Helical" evidence="10">
    <location>
        <begin position="148"/>
        <end position="173"/>
    </location>
</feature>
<gene>
    <name evidence="13" type="primary">modB</name>
    <name evidence="13" type="ORF">KCG35_13005</name>
</gene>
<name>A0ABS5ZD42_9GAMM</name>
<dbReference type="Proteomes" id="UP000690515">
    <property type="component" value="Unassembled WGS sequence"/>
</dbReference>
<comment type="similarity">
    <text evidence="3 11">Belongs to the binding-protein-dependent transport system permease family. CysTW subfamily.</text>
</comment>
<dbReference type="NCBIfam" id="TIGR02141">
    <property type="entry name" value="modB_ABC"/>
    <property type="match status" value="1"/>
</dbReference>
<protein>
    <recommendedName>
        <fullName evidence="11">Molybdenum transport system permease</fullName>
    </recommendedName>
</protein>
<dbReference type="InterPro" id="IPR000515">
    <property type="entry name" value="MetI-like"/>
</dbReference>
<feature type="transmembrane region" description="Helical" evidence="10">
    <location>
        <begin position="48"/>
        <end position="67"/>
    </location>
</feature>
<feature type="transmembrane region" description="Helical" evidence="10">
    <location>
        <begin position="87"/>
        <end position="107"/>
    </location>
</feature>
<dbReference type="PANTHER" id="PTHR30183">
    <property type="entry name" value="MOLYBDENUM TRANSPORT SYSTEM PERMEASE PROTEIN MODB"/>
    <property type="match status" value="1"/>
</dbReference>
<comment type="caution">
    <text evidence="13">The sequence shown here is derived from an EMBL/GenBank/DDBJ whole genome shotgun (WGS) entry which is preliminary data.</text>
</comment>
<keyword evidence="6 11" id="KW-0500">Molybdenum</keyword>
<accession>A0ABS5ZD42</accession>
<dbReference type="InterPro" id="IPR011867">
    <property type="entry name" value="ModB_ABC"/>
</dbReference>
<evidence type="ECO:0000256" key="8">
    <source>
        <dbReference type="ARBA" id="ARBA00022989"/>
    </source>
</evidence>
<evidence type="ECO:0000256" key="2">
    <source>
        <dbReference type="ARBA" id="ARBA00004651"/>
    </source>
</evidence>
<dbReference type="SUPFAM" id="SSF161098">
    <property type="entry name" value="MetI-like"/>
    <property type="match status" value="1"/>
</dbReference>
<keyword evidence="9 10" id="KW-0472">Membrane</keyword>
<dbReference type="RefSeq" id="WP_215820137.1">
    <property type="nucleotide sequence ID" value="NZ_JAGSOY010000028.1"/>
</dbReference>
<comment type="subcellular location">
    <subcellularLocation>
        <location evidence="11">Cell inner membrane</location>
        <topology evidence="11">Multi-pass membrane protein</topology>
    </subcellularLocation>
    <subcellularLocation>
        <location evidence="2 10">Cell membrane</location>
        <topology evidence="2 10">Multi-pass membrane protein</topology>
    </subcellularLocation>
</comment>
<evidence type="ECO:0000259" key="12">
    <source>
        <dbReference type="PROSITE" id="PS50928"/>
    </source>
</evidence>
<evidence type="ECO:0000256" key="1">
    <source>
        <dbReference type="ARBA" id="ARBA00002949"/>
    </source>
</evidence>
<feature type="domain" description="ABC transmembrane type-1" evidence="12">
    <location>
        <begin position="10"/>
        <end position="214"/>
    </location>
</feature>
<sequence length="230" mass="24948">MFSATDIAAITITLKLACITTLLLMLLAPPIAWWLSHTQSKVRSFVEALVAMPLILPPTVLGFYLLLLFSPNSPVGSAWLQLTGSTLAFNFSGLVIGSIFYSLPFAVQPLQSGFHQVDHGLIQAATTLGASPWNVFTRVIFPLTKRSFIIAATLCFAHTIGEFGVVLMLGGNIPGKTQVISIALFDHVESLNYIQAHSLAAVLVLFSLTVLWLVYGLQGKKRQKKFSSVS</sequence>
<keyword evidence="8 10" id="KW-1133">Transmembrane helix</keyword>
<evidence type="ECO:0000256" key="9">
    <source>
        <dbReference type="ARBA" id="ARBA00023136"/>
    </source>
</evidence>
<evidence type="ECO:0000256" key="10">
    <source>
        <dbReference type="RuleBase" id="RU363032"/>
    </source>
</evidence>